<organism evidence="2 3">
    <name type="scientific">Candidatus Shapirobacteria bacterium CG06_land_8_20_14_3_00_40_12</name>
    <dbReference type="NCBI Taxonomy" id="1974881"/>
    <lineage>
        <taxon>Bacteria</taxon>
        <taxon>Candidatus Shapironibacteriota</taxon>
    </lineage>
</organism>
<dbReference type="AlphaFoldDB" id="A0A2M7AS86"/>
<sequence>MARTFAQLTEYEKKMLTLPGFTVRSVVPDGIKIPQEPHFSLQSLPADVSLRKGHNRPKKGTGSQRDEN</sequence>
<name>A0A2M7AS86_9BACT</name>
<evidence type="ECO:0000313" key="3">
    <source>
        <dbReference type="Proteomes" id="UP000231407"/>
    </source>
</evidence>
<gene>
    <name evidence="2" type="ORF">COS78_02135</name>
</gene>
<feature type="region of interest" description="Disordered" evidence="1">
    <location>
        <begin position="42"/>
        <end position="68"/>
    </location>
</feature>
<comment type="caution">
    <text evidence="2">The sequence shown here is derived from an EMBL/GenBank/DDBJ whole genome shotgun (WGS) entry which is preliminary data.</text>
</comment>
<evidence type="ECO:0000256" key="1">
    <source>
        <dbReference type="SAM" id="MobiDB-lite"/>
    </source>
</evidence>
<protein>
    <submittedName>
        <fullName evidence="2">Uncharacterized protein</fullName>
    </submittedName>
</protein>
<reference evidence="3" key="1">
    <citation type="submission" date="2017-09" db="EMBL/GenBank/DDBJ databases">
        <title>Depth-based differentiation of microbial function through sediment-hosted aquifers and enrichment of novel symbionts in the deep terrestrial subsurface.</title>
        <authorList>
            <person name="Probst A.J."/>
            <person name="Ladd B."/>
            <person name="Jarett J.K."/>
            <person name="Geller-Mcgrath D.E."/>
            <person name="Sieber C.M.K."/>
            <person name="Emerson J.B."/>
            <person name="Anantharaman K."/>
            <person name="Thomas B.C."/>
            <person name="Malmstrom R."/>
            <person name="Stieglmeier M."/>
            <person name="Klingl A."/>
            <person name="Woyke T."/>
            <person name="Ryan C.M."/>
            <person name="Banfield J.F."/>
        </authorList>
    </citation>
    <scope>NUCLEOTIDE SEQUENCE [LARGE SCALE GENOMIC DNA]</scope>
</reference>
<dbReference type="EMBL" id="PEWA01000024">
    <property type="protein sequence ID" value="PIU73482.1"/>
    <property type="molecule type" value="Genomic_DNA"/>
</dbReference>
<dbReference type="Proteomes" id="UP000231407">
    <property type="component" value="Unassembled WGS sequence"/>
</dbReference>
<proteinExistence type="predicted"/>
<accession>A0A2M7AS86</accession>
<evidence type="ECO:0000313" key="2">
    <source>
        <dbReference type="EMBL" id="PIU73482.1"/>
    </source>
</evidence>